<evidence type="ECO:0000256" key="3">
    <source>
        <dbReference type="ARBA" id="ARBA00012980"/>
    </source>
</evidence>
<dbReference type="EC" id="2.7.4.14" evidence="16"/>
<dbReference type="OrthoDB" id="425602at2759"/>
<dbReference type="SUPFAM" id="SSF52540">
    <property type="entry name" value="P-loop containing nucleoside triphosphate hydrolases"/>
    <property type="match status" value="1"/>
</dbReference>
<dbReference type="Gene3D" id="3.40.50.300">
    <property type="entry name" value="P-loop containing nucleotide triphosphate hydrolases"/>
    <property type="match status" value="1"/>
</dbReference>
<keyword evidence="6" id="KW-0547">Nucleotide-binding</keyword>
<keyword evidence="9" id="KW-0809">Transit peptide</keyword>
<dbReference type="GO" id="GO:0006227">
    <property type="term" value="P:dUDP biosynthetic process"/>
    <property type="evidence" value="ECO:0007669"/>
    <property type="project" value="TreeGrafter"/>
</dbReference>
<dbReference type="GO" id="GO:0004798">
    <property type="term" value="F:dTMP kinase activity"/>
    <property type="evidence" value="ECO:0007669"/>
    <property type="project" value="UniProtKB-EC"/>
</dbReference>
<dbReference type="FunFam" id="3.40.50.300:FF:001133">
    <property type="entry name" value="UMP-CMP kinase 2, mitochondrial"/>
    <property type="match status" value="1"/>
</dbReference>
<dbReference type="AlphaFoldDB" id="A0A8C5QAR2"/>
<feature type="domain" description="Thymidylate kinase-like" evidence="19">
    <location>
        <begin position="278"/>
        <end position="458"/>
    </location>
</feature>
<dbReference type="GO" id="GO:0006235">
    <property type="term" value="P:dTTP biosynthetic process"/>
    <property type="evidence" value="ECO:0007669"/>
    <property type="project" value="TreeGrafter"/>
</dbReference>
<dbReference type="PANTHER" id="PTHR10344:SF4">
    <property type="entry name" value="UMP-CMP KINASE 2, MITOCHONDRIAL"/>
    <property type="match status" value="1"/>
</dbReference>
<keyword evidence="12" id="KW-0496">Mitochondrion</keyword>
<keyword evidence="11" id="KW-0175">Coiled coil</keyword>
<evidence type="ECO:0000313" key="20">
    <source>
        <dbReference type="Ensembl" id="ENSLLEP00000034979.1"/>
    </source>
</evidence>
<evidence type="ECO:0000256" key="16">
    <source>
        <dbReference type="ARBA" id="ARBA00066590"/>
    </source>
</evidence>
<dbReference type="GO" id="GO:0006233">
    <property type="term" value="P:dTDP biosynthetic process"/>
    <property type="evidence" value="ECO:0007669"/>
    <property type="project" value="InterPro"/>
</dbReference>
<keyword evidence="10" id="KW-0665">Pyrimidine biosynthesis</keyword>
<dbReference type="InterPro" id="IPR018095">
    <property type="entry name" value="Thymidylate_kin_CS"/>
</dbReference>
<evidence type="ECO:0000256" key="9">
    <source>
        <dbReference type="ARBA" id="ARBA00022946"/>
    </source>
</evidence>
<dbReference type="Ensembl" id="ENSLLET00000036309.1">
    <property type="protein sequence ID" value="ENSLLEP00000034979.1"/>
    <property type="gene ID" value="ENSLLEG00000022143.1"/>
</dbReference>
<dbReference type="InterPro" id="IPR039430">
    <property type="entry name" value="Thymidylate_kin-like_dom"/>
</dbReference>
<keyword evidence="4" id="KW-0808">Transferase</keyword>
<evidence type="ECO:0000256" key="18">
    <source>
        <dbReference type="ARBA" id="ARBA00076149"/>
    </source>
</evidence>
<evidence type="ECO:0000256" key="17">
    <source>
        <dbReference type="ARBA" id="ARBA00070686"/>
    </source>
</evidence>
<dbReference type="InterPro" id="IPR018094">
    <property type="entry name" value="Thymidylate_kinase"/>
</dbReference>
<evidence type="ECO:0000256" key="6">
    <source>
        <dbReference type="ARBA" id="ARBA00022741"/>
    </source>
</evidence>
<evidence type="ECO:0000256" key="4">
    <source>
        <dbReference type="ARBA" id="ARBA00022679"/>
    </source>
</evidence>
<dbReference type="HAMAP" id="MF_00165">
    <property type="entry name" value="Thymidylate_kinase"/>
    <property type="match status" value="1"/>
</dbReference>
<reference evidence="20" key="2">
    <citation type="submission" date="2025-09" db="UniProtKB">
        <authorList>
            <consortium name="Ensembl"/>
        </authorList>
    </citation>
    <scope>IDENTIFICATION</scope>
</reference>
<dbReference type="Proteomes" id="UP000694569">
    <property type="component" value="Unplaced"/>
</dbReference>
<dbReference type="Pfam" id="PF02223">
    <property type="entry name" value="Thymidylate_kin"/>
    <property type="match status" value="1"/>
</dbReference>
<evidence type="ECO:0000256" key="8">
    <source>
        <dbReference type="ARBA" id="ARBA00022840"/>
    </source>
</evidence>
<name>A0A8C5QAR2_9ANUR</name>
<reference evidence="20" key="1">
    <citation type="submission" date="2025-08" db="UniProtKB">
        <authorList>
            <consortium name="Ensembl"/>
        </authorList>
    </citation>
    <scope>IDENTIFICATION</scope>
</reference>
<keyword evidence="21" id="KW-1185">Reference proteome</keyword>
<evidence type="ECO:0000256" key="7">
    <source>
        <dbReference type="ARBA" id="ARBA00022777"/>
    </source>
</evidence>
<dbReference type="GeneTree" id="ENSGT00940000154030"/>
<evidence type="ECO:0000256" key="14">
    <source>
        <dbReference type="ARBA" id="ARBA00051396"/>
    </source>
</evidence>
<dbReference type="GO" id="GO:0005739">
    <property type="term" value="C:mitochondrion"/>
    <property type="evidence" value="ECO:0007669"/>
    <property type="project" value="UniProtKB-SubCell"/>
</dbReference>
<evidence type="ECO:0000313" key="21">
    <source>
        <dbReference type="Proteomes" id="UP000694569"/>
    </source>
</evidence>
<comment type="subcellular location">
    <subcellularLocation>
        <location evidence="1">Mitochondrion</location>
    </subcellularLocation>
</comment>
<keyword evidence="8" id="KW-0067">ATP-binding</keyword>
<evidence type="ECO:0000256" key="12">
    <source>
        <dbReference type="ARBA" id="ARBA00023128"/>
    </source>
</evidence>
<dbReference type="InterPro" id="IPR027417">
    <property type="entry name" value="P-loop_NTPase"/>
</dbReference>
<comment type="catalytic activity">
    <reaction evidence="15">
        <text>dCMP + ATP = dCDP + ADP</text>
        <dbReference type="Rhea" id="RHEA:25094"/>
        <dbReference type="ChEBI" id="CHEBI:30616"/>
        <dbReference type="ChEBI" id="CHEBI:57566"/>
        <dbReference type="ChEBI" id="CHEBI:58593"/>
        <dbReference type="ChEBI" id="CHEBI:456216"/>
        <dbReference type="EC" id="2.7.4.14"/>
    </reaction>
</comment>
<dbReference type="PANTHER" id="PTHR10344">
    <property type="entry name" value="THYMIDYLATE KINASE"/>
    <property type="match status" value="1"/>
</dbReference>
<dbReference type="EC" id="2.7.4.9" evidence="3"/>
<evidence type="ECO:0000256" key="1">
    <source>
        <dbReference type="ARBA" id="ARBA00004173"/>
    </source>
</evidence>
<dbReference type="PROSITE" id="PS01331">
    <property type="entry name" value="THYMIDYLATE_KINASE"/>
    <property type="match status" value="1"/>
</dbReference>
<organism evidence="20 21">
    <name type="scientific">Leptobrachium leishanense</name>
    <name type="common">Leishan spiny toad</name>
    <dbReference type="NCBI Taxonomy" id="445787"/>
    <lineage>
        <taxon>Eukaryota</taxon>
        <taxon>Metazoa</taxon>
        <taxon>Chordata</taxon>
        <taxon>Craniata</taxon>
        <taxon>Vertebrata</taxon>
        <taxon>Euteleostomi</taxon>
        <taxon>Amphibia</taxon>
        <taxon>Batrachia</taxon>
        <taxon>Anura</taxon>
        <taxon>Pelobatoidea</taxon>
        <taxon>Megophryidae</taxon>
        <taxon>Leptobrachium</taxon>
    </lineage>
</organism>
<sequence>MTAARQKQSYKRNHYAITTMWIPQRLYSRLFSRNPHTKPRSCLMMGTSVRQGCTDWKYRIFAVDANPSVAVPNPVYFTSFESNLIRERPHEWPMLSKGVCAHSLCITNTDRIYAARLHKTLGQKLALALQGDYKILRLFSYLPWEMDGSLQMGYFVLSPQGPSSIHARLADILVEHQKEIRFCSYRRDAEEDVQGCLWDFNGEGKEQEPCQLARIEEPDPSPLVLNIMRSALFYKLEDVLAVLRQCFASDPQVLCLQEKMEKERKHIDGKRNFPVIVIEGLDGTGKSTLTKSLQDALNATLLNSPPECISPWRKAFDDEPSLLRRAYYGLGNYIVADQISEAAQSSPVIVDRYWHSTAAYSIGTEIGGGLHNLPAHHHEVYQWPKDLLKPDLVILLTVSDEERMQRMCKRGLAKTVEEKELESNSLFRQKVEEAYKRMERPGCVVVDASGPKKRVFNDVLSIVCDHCNIHVSNT</sequence>
<comment type="similarity">
    <text evidence="2">Belongs to the thymidylate kinase family.</text>
</comment>
<evidence type="ECO:0000256" key="11">
    <source>
        <dbReference type="ARBA" id="ARBA00023054"/>
    </source>
</evidence>
<comment type="catalytic activity">
    <reaction evidence="13">
        <text>dTMP + ATP = dTDP + ADP</text>
        <dbReference type="Rhea" id="RHEA:13517"/>
        <dbReference type="ChEBI" id="CHEBI:30616"/>
        <dbReference type="ChEBI" id="CHEBI:58369"/>
        <dbReference type="ChEBI" id="CHEBI:63528"/>
        <dbReference type="ChEBI" id="CHEBI:456216"/>
        <dbReference type="EC" id="2.7.4.9"/>
    </reaction>
</comment>
<evidence type="ECO:0000259" key="19">
    <source>
        <dbReference type="Pfam" id="PF02223"/>
    </source>
</evidence>
<dbReference type="GO" id="GO:0004550">
    <property type="term" value="F:nucleoside diphosphate kinase activity"/>
    <property type="evidence" value="ECO:0007669"/>
    <property type="project" value="TreeGrafter"/>
</dbReference>
<evidence type="ECO:0000256" key="5">
    <source>
        <dbReference type="ARBA" id="ARBA00022727"/>
    </source>
</evidence>
<evidence type="ECO:0000256" key="10">
    <source>
        <dbReference type="ARBA" id="ARBA00022975"/>
    </source>
</evidence>
<evidence type="ECO:0000256" key="2">
    <source>
        <dbReference type="ARBA" id="ARBA00009776"/>
    </source>
</evidence>
<comment type="catalytic activity">
    <reaction evidence="14">
        <text>CMP + ATP = CDP + ADP</text>
        <dbReference type="Rhea" id="RHEA:11600"/>
        <dbReference type="ChEBI" id="CHEBI:30616"/>
        <dbReference type="ChEBI" id="CHEBI:58069"/>
        <dbReference type="ChEBI" id="CHEBI:60377"/>
        <dbReference type="ChEBI" id="CHEBI:456216"/>
        <dbReference type="EC" id="2.7.4.14"/>
    </reaction>
</comment>
<keyword evidence="7" id="KW-0418">Kinase</keyword>
<keyword evidence="5" id="KW-0545">Nucleotide biosynthesis</keyword>
<accession>A0A8C5QAR2</accession>
<protein>
    <recommendedName>
        <fullName evidence="17">UMP-CMP kinase 2, mitochondrial</fullName>
        <ecNumber evidence="16">2.7.4.14</ecNumber>
        <ecNumber evidence="3">2.7.4.9</ecNumber>
    </recommendedName>
    <alternativeName>
        <fullName evidence="18">Nucleoside-diphosphate kinase</fullName>
    </alternativeName>
</protein>
<proteinExistence type="inferred from homology"/>
<dbReference type="GO" id="GO:0005524">
    <property type="term" value="F:ATP binding"/>
    <property type="evidence" value="ECO:0007669"/>
    <property type="project" value="UniProtKB-KW"/>
</dbReference>
<evidence type="ECO:0000256" key="13">
    <source>
        <dbReference type="ARBA" id="ARBA00048743"/>
    </source>
</evidence>
<evidence type="ECO:0000256" key="15">
    <source>
        <dbReference type="ARBA" id="ARBA00051598"/>
    </source>
</evidence>